<comment type="function">
    <text evidence="17">Ligand of the EGF receptor/EGFR and ERBB4. Stimulates EGFR and ERBB4 tyrosine phosphorylation. Contributes to inflammation, wound healing, tissue repair, and oocyte maturation by regulating angiogenesis and vascular remodeling and by stimulating cell proliferation.</text>
</comment>
<dbReference type="GO" id="GO:0005615">
    <property type="term" value="C:extracellular space"/>
    <property type="evidence" value="ECO:0007669"/>
    <property type="project" value="UniProtKB-ARBA"/>
</dbReference>
<evidence type="ECO:0000256" key="15">
    <source>
        <dbReference type="ARBA" id="ARBA00023180"/>
    </source>
</evidence>
<dbReference type="PROSITE" id="PS50026">
    <property type="entry name" value="EGF_3"/>
    <property type="match status" value="1"/>
</dbReference>
<sequence length="261" mass="28259">MGGGGGGASRSERRGALRPGAPACVTGEIRAPLHVKAMGPTSATVLPAHRPPPSGGDAINPGERRLGRETGEDALSGSSSLSASDGTGLLPLLTMAGWISPRLEGACLFLGLQLLQSVLSTTVIPICGVNGTNCTTAWVRTEKSPRVAQVRITGCKSDMNNYCFNGDCMYLVELNEHSCRCYTGYVGVRCGHSNFELVQRPLSNEYLALTILLVLLFFIAISVVIYYFYTWYQNKKRRLATNRNYEEVATNTEKDNKLLHV</sequence>
<reference evidence="24" key="2">
    <citation type="submission" date="2025-08" db="UniProtKB">
        <authorList>
            <consortium name="Ensembl"/>
        </authorList>
    </citation>
    <scope>IDENTIFICATION</scope>
</reference>
<dbReference type="InParanoid" id="G1KL57"/>
<feature type="region of interest" description="Disordered" evidence="21">
    <location>
        <begin position="1"/>
        <end position="23"/>
    </location>
</feature>
<organism evidence="24 25">
    <name type="scientific">Anolis carolinensis</name>
    <name type="common">Green anole</name>
    <name type="synonym">American chameleon</name>
    <dbReference type="NCBI Taxonomy" id="28377"/>
    <lineage>
        <taxon>Eukaryota</taxon>
        <taxon>Metazoa</taxon>
        <taxon>Chordata</taxon>
        <taxon>Craniata</taxon>
        <taxon>Vertebrata</taxon>
        <taxon>Euteleostomi</taxon>
        <taxon>Lepidosauria</taxon>
        <taxon>Squamata</taxon>
        <taxon>Bifurcata</taxon>
        <taxon>Unidentata</taxon>
        <taxon>Episquamata</taxon>
        <taxon>Toxicofera</taxon>
        <taxon>Iguania</taxon>
        <taxon>Dactyloidae</taxon>
        <taxon>Anolis</taxon>
    </lineage>
</organism>
<comment type="caution">
    <text evidence="20">Lacks conserved residue(s) required for the propagation of feature annotation.</text>
</comment>
<dbReference type="GO" id="GO:0001525">
    <property type="term" value="P:angiogenesis"/>
    <property type="evidence" value="ECO:0007669"/>
    <property type="project" value="UniProtKB-KW"/>
</dbReference>
<keyword evidence="7" id="KW-0037">Angiogenesis</keyword>
<evidence type="ECO:0000256" key="1">
    <source>
        <dbReference type="ARBA" id="ARBA00004239"/>
    </source>
</evidence>
<dbReference type="Gene3D" id="2.10.25.10">
    <property type="entry name" value="Laminin"/>
    <property type="match status" value="1"/>
</dbReference>
<keyword evidence="11 22" id="KW-1133">Transmembrane helix</keyword>
<dbReference type="Bgee" id="ENSACAG00000011452">
    <property type="expression patterns" value="Expressed in kidney and 5 other cell types or tissues"/>
</dbReference>
<evidence type="ECO:0000256" key="8">
    <source>
        <dbReference type="ARBA" id="ARBA00022692"/>
    </source>
</evidence>
<evidence type="ECO:0000256" key="21">
    <source>
        <dbReference type="SAM" id="MobiDB-lite"/>
    </source>
</evidence>
<dbReference type="GO" id="GO:0008083">
    <property type="term" value="F:growth factor activity"/>
    <property type="evidence" value="ECO:0007669"/>
    <property type="project" value="UniProtKB-KW"/>
</dbReference>
<evidence type="ECO:0000256" key="22">
    <source>
        <dbReference type="SAM" id="Phobius"/>
    </source>
</evidence>
<dbReference type="Proteomes" id="UP000001646">
    <property type="component" value="Chromosome 6"/>
</dbReference>
<evidence type="ECO:0000256" key="18">
    <source>
        <dbReference type="ARBA" id="ARBA00063711"/>
    </source>
</evidence>
<dbReference type="HOGENOM" id="CLU_138015_0_0_1"/>
<evidence type="ECO:0000313" key="24">
    <source>
        <dbReference type="Ensembl" id="ENSACAP00000011194.4"/>
    </source>
</evidence>
<dbReference type="GO" id="GO:0051240">
    <property type="term" value="P:positive regulation of multicellular organismal process"/>
    <property type="evidence" value="ECO:0007669"/>
    <property type="project" value="UniProtKB-ARBA"/>
</dbReference>
<feature type="compositionally biased region" description="Low complexity" evidence="21">
    <location>
        <begin position="73"/>
        <end position="82"/>
    </location>
</feature>
<dbReference type="GeneTree" id="ENSGT00510000048748"/>
<dbReference type="PROSITE" id="PS01186">
    <property type="entry name" value="EGF_2"/>
    <property type="match status" value="1"/>
</dbReference>
<keyword evidence="25" id="KW-1185">Reference proteome</keyword>
<dbReference type="PANTHER" id="PTHR10740">
    <property type="entry name" value="TRANSFORMING GROWTH FACTOR ALPHA"/>
    <property type="match status" value="1"/>
</dbReference>
<keyword evidence="14 20" id="KW-1015">Disulfide bond</keyword>
<gene>
    <name evidence="24" type="primary">ereg</name>
</gene>
<evidence type="ECO:0000256" key="14">
    <source>
        <dbReference type="ARBA" id="ARBA00023157"/>
    </source>
</evidence>
<keyword evidence="13 22" id="KW-0472">Membrane</keyword>
<dbReference type="GO" id="GO:0008284">
    <property type="term" value="P:positive regulation of cell population proliferation"/>
    <property type="evidence" value="ECO:0007669"/>
    <property type="project" value="UniProtKB-ARBA"/>
</dbReference>
<dbReference type="GO" id="GO:0007173">
    <property type="term" value="P:epidermal growth factor receptor signaling pathway"/>
    <property type="evidence" value="ECO:0007669"/>
    <property type="project" value="UniProtKB-ARBA"/>
</dbReference>
<keyword evidence="3" id="KW-0217">Developmental protein</keyword>
<accession>G1KL57</accession>
<evidence type="ECO:0000256" key="12">
    <source>
        <dbReference type="ARBA" id="ARBA00023030"/>
    </source>
</evidence>
<dbReference type="InterPro" id="IPR000742">
    <property type="entry name" value="EGF"/>
</dbReference>
<dbReference type="AlphaFoldDB" id="G1KL57"/>
<keyword evidence="12" id="KW-0339">Growth factor</keyword>
<evidence type="ECO:0000256" key="11">
    <source>
        <dbReference type="ARBA" id="ARBA00022989"/>
    </source>
</evidence>
<protein>
    <recommendedName>
        <fullName evidence="19">Proepiregulin</fullName>
    </recommendedName>
</protein>
<evidence type="ECO:0000256" key="16">
    <source>
        <dbReference type="ARBA" id="ARBA00023246"/>
    </source>
</evidence>
<evidence type="ECO:0000256" key="7">
    <source>
        <dbReference type="ARBA" id="ARBA00022657"/>
    </source>
</evidence>
<keyword evidence="5" id="KW-0964">Secreted</keyword>
<evidence type="ECO:0000256" key="10">
    <source>
        <dbReference type="ARBA" id="ARBA00022782"/>
    </source>
</evidence>
<reference evidence="24 25" key="1">
    <citation type="submission" date="2009-12" db="EMBL/GenBank/DDBJ databases">
        <title>The Genome Sequence of Anolis carolinensis (Green Anole Lizard).</title>
        <authorList>
            <consortium name="The Genome Sequencing Platform"/>
            <person name="Di Palma F."/>
            <person name="Alfoldi J."/>
            <person name="Heiman D."/>
            <person name="Young S."/>
            <person name="Grabherr M."/>
            <person name="Johnson J."/>
            <person name="Lander E.S."/>
            <person name="Lindblad-Toh K."/>
        </authorList>
    </citation>
    <scope>NUCLEOTIDE SEQUENCE [LARGE SCALE GENOMIC DNA]</scope>
    <source>
        <strain evidence="24 25">JBL SC #1</strain>
    </source>
</reference>
<evidence type="ECO:0000256" key="20">
    <source>
        <dbReference type="PROSITE-ProRule" id="PRU00076"/>
    </source>
</evidence>
<evidence type="ECO:0000256" key="9">
    <source>
        <dbReference type="ARBA" id="ARBA00022729"/>
    </source>
</evidence>
<keyword evidence="9" id="KW-0732">Signal</keyword>
<evidence type="ECO:0000256" key="13">
    <source>
        <dbReference type="ARBA" id="ARBA00023136"/>
    </source>
</evidence>
<dbReference type="PRINTS" id="PR00009">
    <property type="entry name" value="EGFTGF"/>
</dbReference>
<evidence type="ECO:0000256" key="5">
    <source>
        <dbReference type="ARBA" id="ARBA00022525"/>
    </source>
</evidence>
<feature type="domain" description="EGF-like" evidence="23">
    <location>
        <begin position="151"/>
        <end position="191"/>
    </location>
</feature>
<comment type="subcellular location">
    <subcellularLocation>
        <location evidence="2">Cell membrane</location>
        <topology evidence="2">Single-pass type I membrane protein</topology>
    </subcellularLocation>
    <subcellularLocation>
        <location evidence="1">Secreted</location>
        <location evidence="1">Extracellular space</location>
    </subcellularLocation>
</comment>
<comment type="subunit">
    <text evidence="18">Interacts with EGFR and ERBB4.</text>
</comment>
<dbReference type="GO" id="GO:0051781">
    <property type="term" value="P:positive regulation of cell division"/>
    <property type="evidence" value="ECO:0007669"/>
    <property type="project" value="UniProtKB-KW"/>
</dbReference>
<keyword evidence="4" id="KW-1003">Cell membrane</keyword>
<reference evidence="24" key="3">
    <citation type="submission" date="2025-09" db="UniProtKB">
        <authorList>
            <consortium name="Ensembl"/>
        </authorList>
    </citation>
    <scope>IDENTIFICATION</scope>
</reference>
<name>G1KL57_ANOCA</name>
<dbReference type="STRING" id="28377.ENSACAP00000011194"/>
<evidence type="ECO:0000313" key="25">
    <source>
        <dbReference type="Proteomes" id="UP000001646"/>
    </source>
</evidence>
<dbReference type="GO" id="GO:0030154">
    <property type="term" value="P:cell differentiation"/>
    <property type="evidence" value="ECO:0007669"/>
    <property type="project" value="UniProtKB-KW"/>
</dbReference>
<feature type="compositionally biased region" description="Basic and acidic residues" evidence="21">
    <location>
        <begin position="62"/>
        <end position="71"/>
    </location>
</feature>
<proteinExistence type="predicted"/>
<dbReference type="GO" id="GO:0005886">
    <property type="term" value="C:plasma membrane"/>
    <property type="evidence" value="ECO:0007669"/>
    <property type="project" value="UniProtKB-SubCell"/>
</dbReference>
<keyword evidence="10" id="KW-0221">Differentiation</keyword>
<dbReference type="PANTHER" id="PTHR10740:SF11">
    <property type="entry name" value="PROEPIREGULIN"/>
    <property type="match status" value="1"/>
</dbReference>
<feature type="transmembrane region" description="Helical" evidence="22">
    <location>
        <begin position="206"/>
        <end position="229"/>
    </location>
</feature>
<evidence type="ECO:0000256" key="3">
    <source>
        <dbReference type="ARBA" id="ARBA00022473"/>
    </source>
</evidence>
<keyword evidence="15" id="KW-0325">Glycoprotein</keyword>
<keyword evidence="6 20" id="KW-0245">EGF-like domain</keyword>
<keyword evidence="16" id="KW-0497">Mitogen</keyword>
<dbReference type="FunFam" id="2.10.25.10:FF:000320">
    <property type="entry name" value="Proepiregulin"/>
    <property type="match status" value="1"/>
</dbReference>
<evidence type="ECO:0000256" key="17">
    <source>
        <dbReference type="ARBA" id="ARBA00053614"/>
    </source>
</evidence>
<evidence type="ECO:0000256" key="19">
    <source>
        <dbReference type="ARBA" id="ARBA00069823"/>
    </source>
</evidence>
<dbReference type="Ensembl" id="ENSACAT00000011428.4">
    <property type="protein sequence ID" value="ENSACAP00000011194.4"/>
    <property type="gene ID" value="ENSACAG00000011452.4"/>
</dbReference>
<evidence type="ECO:0000256" key="4">
    <source>
        <dbReference type="ARBA" id="ARBA00022475"/>
    </source>
</evidence>
<evidence type="ECO:0000256" key="6">
    <source>
        <dbReference type="ARBA" id="ARBA00022536"/>
    </source>
</evidence>
<feature type="region of interest" description="Disordered" evidence="21">
    <location>
        <begin position="36"/>
        <end position="82"/>
    </location>
</feature>
<feature type="disulfide bond" evidence="20">
    <location>
        <begin position="181"/>
        <end position="190"/>
    </location>
</feature>
<dbReference type="PROSITE" id="PS00022">
    <property type="entry name" value="EGF_1"/>
    <property type="match status" value="1"/>
</dbReference>
<evidence type="ECO:0000256" key="2">
    <source>
        <dbReference type="ARBA" id="ARBA00004251"/>
    </source>
</evidence>
<dbReference type="eggNOG" id="ENOG502S5DM">
    <property type="taxonomic scope" value="Eukaryota"/>
</dbReference>
<dbReference type="SUPFAM" id="SSF57196">
    <property type="entry name" value="EGF/Laminin"/>
    <property type="match status" value="1"/>
</dbReference>
<evidence type="ECO:0000259" key="23">
    <source>
        <dbReference type="PROSITE" id="PS50026"/>
    </source>
</evidence>
<dbReference type="GO" id="GO:0048513">
    <property type="term" value="P:animal organ development"/>
    <property type="evidence" value="ECO:0007669"/>
    <property type="project" value="UniProtKB-ARBA"/>
</dbReference>
<dbReference type="GO" id="GO:0045740">
    <property type="term" value="P:positive regulation of DNA replication"/>
    <property type="evidence" value="ECO:0007669"/>
    <property type="project" value="UniProtKB-ARBA"/>
</dbReference>
<keyword evidence="8 22" id="KW-0812">Transmembrane</keyword>